<gene>
    <name evidence="5" type="primary">glcE</name>
    <name evidence="5" type="ORF">AM1BK_28860</name>
</gene>
<keyword evidence="1" id="KW-0285">Flavoprotein</keyword>
<dbReference type="PROSITE" id="PS51387">
    <property type="entry name" value="FAD_PCMH"/>
    <property type="match status" value="1"/>
</dbReference>
<keyword evidence="6" id="KW-1185">Reference proteome</keyword>
<evidence type="ECO:0000259" key="4">
    <source>
        <dbReference type="PROSITE" id="PS51387"/>
    </source>
</evidence>
<protein>
    <submittedName>
        <fullName evidence="5">Glycolate oxidase</fullName>
    </submittedName>
</protein>
<dbReference type="InterPro" id="IPR016166">
    <property type="entry name" value="FAD-bd_PCMH"/>
</dbReference>
<dbReference type="Proteomes" id="UP000637074">
    <property type="component" value="Unassembled WGS sequence"/>
</dbReference>
<reference evidence="5 6" key="1">
    <citation type="journal article" date="2022" name="Int. J. Syst. Evol. Microbiol.">
        <title>Neobacillus kokaensis sp. nov., isolated from soil.</title>
        <authorList>
            <person name="Yuki K."/>
            <person name="Matsubara H."/>
            <person name="Yamaguchi S."/>
        </authorList>
    </citation>
    <scope>NUCLEOTIDE SEQUENCE [LARGE SCALE GENOMIC DNA]</scope>
    <source>
        <strain evidence="5 6">LOB 377</strain>
    </source>
</reference>
<dbReference type="InterPro" id="IPR006094">
    <property type="entry name" value="Oxid_FAD_bind_N"/>
</dbReference>
<dbReference type="EMBL" id="BNDS01000011">
    <property type="protein sequence ID" value="GHH99343.1"/>
    <property type="molecule type" value="Genomic_DNA"/>
</dbReference>
<proteinExistence type="predicted"/>
<dbReference type="InterPro" id="IPR036318">
    <property type="entry name" value="FAD-bd_PCMH-like_sf"/>
</dbReference>
<feature type="domain" description="FAD-binding PCMH-type" evidence="4">
    <location>
        <begin position="29"/>
        <end position="208"/>
    </location>
</feature>
<evidence type="ECO:0000256" key="2">
    <source>
        <dbReference type="ARBA" id="ARBA00022827"/>
    </source>
</evidence>
<sequence length="441" mass="47745">MVTSELLTGLSSIILEEQIQGGSHSSPLLGNNGRITVFPKTEQEIADILQYANEKAMKINIIAGGTKRGFGGIEESADILLSLEQYKGVVEHSPGDMIVTVKSGTTYQELQDFLAEHKQKVPLDPALPKEATIGGVIAANDFGPKRLGYGSARDMVIGLRMVYPDGTIIRSGGKTVKNVAGYDMNKLFIGSMGTLGVISEITIKLRPLQQYESLILLSFPDGNLEDIHTFTISLLDSVMEPVALELLNPPLAEIVTGHRAFTLAISFEDVESSVRYQVDYVKQHKPSDASISILEQNDARSFWDNLAAVSPNGQQTVSEQTTKAALKVGVKNLDVVSVIKESQLLQDSHHLKAEAHGGLGTGLCKVYLTGTKDDVVSAITSLRSFAEHLGGYAVATHLPLALRQQIKVWGEKPSHFFLLDGIKAKVDSKRILNNGRFVGGI</sequence>
<evidence type="ECO:0000256" key="1">
    <source>
        <dbReference type="ARBA" id="ARBA00022630"/>
    </source>
</evidence>
<dbReference type="PANTHER" id="PTHR11748:SF103">
    <property type="entry name" value="GLYCOLATE OXIDASE SUBUNIT GLCE"/>
    <property type="match status" value="1"/>
</dbReference>
<dbReference type="SUPFAM" id="SSF56176">
    <property type="entry name" value="FAD-binding/transporter-associated domain-like"/>
    <property type="match status" value="1"/>
</dbReference>
<evidence type="ECO:0000313" key="6">
    <source>
        <dbReference type="Proteomes" id="UP000637074"/>
    </source>
</evidence>
<dbReference type="InterPro" id="IPR016169">
    <property type="entry name" value="FAD-bd_PCMH_sub2"/>
</dbReference>
<evidence type="ECO:0000313" key="5">
    <source>
        <dbReference type="EMBL" id="GHH99343.1"/>
    </source>
</evidence>
<keyword evidence="2" id="KW-0274">FAD</keyword>
<dbReference type="SUPFAM" id="SSF55103">
    <property type="entry name" value="FAD-linked oxidases, C-terminal domain"/>
    <property type="match status" value="1"/>
</dbReference>
<dbReference type="RefSeq" id="WP_191273977.1">
    <property type="nucleotide sequence ID" value="NZ_BNDS01000011.1"/>
</dbReference>
<dbReference type="Pfam" id="PF01565">
    <property type="entry name" value="FAD_binding_4"/>
    <property type="match status" value="1"/>
</dbReference>
<dbReference type="PANTHER" id="PTHR11748">
    <property type="entry name" value="D-LACTATE DEHYDROGENASE"/>
    <property type="match status" value="1"/>
</dbReference>
<name>A0ABQ3N5R7_9BACI</name>
<dbReference type="Gene3D" id="3.30.465.10">
    <property type="match status" value="1"/>
</dbReference>
<dbReference type="InterPro" id="IPR016164">
    <property type="entry name" value="FAD-linked_Oxase-like_C"/>
</dbReference>
<accession>A0ABQ3N5R7</accession>
<evidence type="ECO:0000256" key="3">
    <source>
        <dbReference type="ARBA" id="ARBA00023002"/>
    </source>
</evidence>
<keyword evidence="3" id="KW-0560">Oxidoreductase</keyword>
<comment type="caution">
    <text evidence="5">The sequence shown here is derived from an EMBL/GenBank/DDBJ whole genome shotgun (WGS) entry which is preliminary data.</text>
</comment>
<organism evidence="5 6">
    <name type="scientific">Neobacillus kokaensis</name>
    <dbReference type="NCBI Taxonomy" id="2759023"/>
    <lineage>
        <taxon>Bacteria</taxon>
        <taxon>Bacillati</taxon>
        <taxon>Bacillota</taxon>
        <taxon>Bacilli</taxon>
        <taxon>Bacillales</taxon>
        <taxon>Bacillaceae</taxon>
        <taxon>Neobacillus</taxon>
    </lineage>
</organism>